<name>U4KM00_ALTPJ</name>
<keyword evidence="5" id="KW-0378">Hydrolase</keyword>
<dbReference type="Proteomes" id="UP000032740">
    <property type="component" value="Chromosome"/>
</dbReference>
<dbReference type="SUPFAM" id="SSF53474">
    <property type="entry name" value="alpha/beta-Hydrolases"/>
    <property type="match status" value="1"/>
</dbReference>
<dbReference type="PANTHER" id="PTHR15913">
    <property type="entry name" value="ACID CLUSTER PROTEIN 33"/>
    <property type="match status" value="1"/>
</dbReference>
<evidence type="ECO:0000256" key="2">
    <source>
        <dbReference type="ARBA" id="ARBA00020148"/>
    </source>
</evidence>
<dbReference type="STRING" id="1318466.BN85413910"/>
<dbReference type="OrthoDB" id="9776303at2"/>
<protein>
    <recommendedName>
        <fullName evidence="2">Maspardin</fullName>
    </recommendedName>
</protein>
<dbReference type="InterPro" id="IPR026151">
    <property type="entry name" value="Maspardin"/>
</dbReference>
<evidence type="ECO:0000259" key="4">
    <source>
        <dbReference type="Pfam" id="PF00561"/>
    </source>
</evidence>
<evidence type="ECO:0000256" key="3">
    <source>
        <dbReference type="ARBA" id="ARBA00022490"/>
    </source>
</evidence>
<dbReference type="PANTHER" id="PTHR15913:SF0">
    <property type="entry name" value="MASPARDIN"/>
    <property type="match status" value="1"/>
</dbReference>
<dbReference type="Gene3D" id="3.40.50.1820">
    <property type="entry name" value="alpha/beta hydrolase"/>
    <property type="match status" value="1"/>
</dbReference>
<evidence type="ECO:0000256" key="1">
    <source>
        <dbReference type="ARBA" id="ARBA00004496"/>
    </source>
</evidence>
<proteinExistence type="predicted"/>
<keyword evidence="3" id="KW-0963">Cytoplasm</keyword>
<keyword evidence="6" id="KW-1185">Reference proteome</keyword>
<dbReference type="AlphaFoldDB" id="U4KM00"/>
<dbReference type="RefSeq" id="WP_030003851.1">
    <property type="nucleotide sequence ID" value="NC_022538.1"/>
</dbReference>
<dbReference type="InterPro" id="IPR000073">
    <property type="entry name" value="AB_hydrolase_1"/>
</dbReference>
<gene>
    <name evidence="5" type="ORF">BN85413910</name>
</gene>
<accession>U4KM00</accession>
<dbReference type="KEGG" id="apal:BN85413910"/>
<sequence>MNYIKEYQDFILSSQVKQSEKTTLKYNLIGNGKEVILALLGNNLLGANAYFKTIEKLKENYSVLVFNHQNEYEFIEQIVDDLNQLIEELKIDKVHLLGISIGGVIAQYFAKKYPDKTKSLMVYQTFTHTNMMETDAIETKNEILEVINQLTELRKQIPLENIKMAQIYQIEEVLRQVNYAYIEDAIDLYTYMMIDYTEEDEKQLMLLLKNFLNGAPFSKEDFSYLDHKVLFIYDFEERAMGGQSMDNALLDILPNPKTVALDVEKFVLVLESNKLVEIVLEFLSEIK</sequence>
<comment type="subcellular location">
    <subcellularLocation>
        <location evidence="1">Cytoplasm</location>
    </subcellularLocation>
</comment>
<evidence type="ECO:0000313" key="6">
    <source>
        <dbReference type="Proteomes" id="UP000032740"/>
    </source>
</evidence>
<reference evidence="5 6" key="1">
    <citation type="journal article" date="2013" name="J. Mol. Microbiol. Biotechnol.">
        <title>Analysis of the Complete Genomes of Acholeplasma brassicae , A. palmae and A. laidlawii and Their Comparison to the Obligate Parasites from ' Candidatus Phytoplasma'.</title>
        <authorList>
            <person name="Kube M."/>
            <person name="Siewert C."/>
            <person name="Migdoll A.M."/>
            <person name="Duduk B."/>
            <person name="Holz S."/>
            <person name="Rabus R."/>
            <person name="Seemuller E."/>
            <person name="Mitrovic J."/>
            <person name="Muller I."/>
            <person name="Buttner C."/>
            <person name="Reinhardt R."/>
        </authorList>
    </citation>
    <scope>NUCLEOTIDE SEQUENCE [LARGE SCALE GENOMIC DNA]</scope>
    <source>
        <strain evidence="5 6">J233</strain>
    </source>
</reference>
<dbReference type="GO" id="GO:0016787">
    <property type="term" value="F:hydrolase activity"/>
    <property type="evidence" value="ECO:0007669"/>
    <property type="project" value="UniProtKB-KW"/>
</dbReference>
<dbReference type="HOGENOM" id="CLU_968468_0_0_14"/>
<dbReference type="Pfam" id="PF00561">
    <property type="entry name" value="Abhydrolase_1"/>
    <property type="match status" value="1"/>
</dbReference>
<dbReference type="GO" id="GO:0005737">
    <property type="term" value="C:cytoplasm"/>
    <property type="evidence" value="ECO:0007669"/>
    <property type="project" value="UniProtKB-SubCell"/>
</dbReference>
<feature type="domain" description="AB hydrolase-1" evidence="4">
    <location>
        <begin position="76"/>
        <end position="133"/>
    </location>
</feature>
<dbReference type="InterPro" id="IPR029058">
    <property type="entry name" value="AB_hydrolase_fold"/>
</dbReference>
<organism evidence="5 6">
    <name type="scientific">Alteracholeplasma palmae (strain ATCC 49389 / J233)</name>
    <name type="common">Acholeplasma palmae</name>
    <dbReference type="NCBI Taxonomy" id="1318466"/>
    <lineage>
        <taxon>Bacteria</taxon>
        <taxon>Bacillati</taxon>
        <taxon>Mycoplasmatota</taxon>
        <taxon>Mollicutes</taxon>
        <taxon>Acholeplasmatales</taxon>
        <taxon>Acholeplasmataceae</taxon>
        <taxon>Acholeplasma</taxon>
    </lineage>
</organism>
<dbReference type="EMBL" id="FO681347">
    <property type="protein sequence ID" value="CCV64968.1"/>
    <property type="molecule type" value="Genomic_DNA"/>
</dbReference>
<evidence type="ECO:0000313" key="5">
    <source>
        <dbReference type="EMBL" id="CCV64968.1"/>
    </source>
</evidence>